<feature type="coiled-coil region" evidence="1">
    <location>
        <begin position="160"/>
        <end position="187"/>
    </location>
</feature>
<reference evidence="4" key="2">
    <citation type="journal article" date="2015" name="Data Brief">
        <title>Shoot transcriptome of the giant reed, Arundo donax.</title>
        <authorList>
            <person name="Barrero R.A."/>
            <person name="Guerrero F.D."/>
            <person name="Moolhuijzen P."/>
            <person name="Goolsby J.A."/>
            <person name="Tidwell J."/>
            <person name="Bellgard S.E."/>
            <person name="Bellgard M.I."/>
        </authorList>
    </citation>
    <scope>NUCLEOTIDE SEQUENCE</scope>
    <source>
        <tissue evidence="4">Shoot tissue taken approximately 20 cm above the soil surface</tissue>
    </source>
</reference>
<keyword evidence="3" id="KW-0812">Transmembrane</keyword>
<keyword evidence="3" id="KW-0472">Membrane</keyword>
<sequence>MSMSYDGDRSEDQQSEEVQSVYKRYTEVDEGMVVGGSFNLDPTDEKNDENDWSWVLQDKDSDPLAESVSSLHMTQEVLESEIQKLSELRKQFEEAEESSCGNRDQDVIVFPHGEVDVLEMNEKMLHLVQKLKEASNTIREKDLRISNLQIVIDSAHRPILEEEAANVDQLEMEIERQLQEKLQAEIQCLVIVKVRQNWLVRAEDQIALEEHKSSAGDNTTRMMLKLRDKESKIVMLKEQVDKLEVHEKELYRMTEALKMQSRTFKVSLFGLIQLIMLCLSLKLFFARVSDPFGEVVPT</sequence>
<dbReference type="InterPro" id="IPR044696">
    <property type="entry name" value="WIP1/2/3"/>
</dbReference>
<evidence type="ECO:0000256" key="1">
    <source>
        <dbReference type="SAM" id="Coils"/>
    </source>
</evidence>
<evidence type="ECO:0000313" key="4">
    <source>
        <dbReference type="EMBL" id="JAD79583.1"/>
    </source>
</evidence>
<reference evidence="4" key="1">
    <citation type="submission" date="2014-09" db="EMBL/GenBank/DDBJ databases">
        <authorList>
            <person name="Magalhaes I.L.F."/>
            <person name="Oliveira U."/>
            <person name="Santos F.R."/>
            <person name="Vidigal T.H.D.A."/>
            <person name="Brescovit A.D."/>
            <person name="Santos A.J."/>
        </authorList>
    </citation>
    <scope>NUCLEOTIDE SEQUENCE</scope>
    <source>
        <tissue evidence="4">Shoot tissue taken approximately 20 cm above the soil surface</tissue>
    </source>
</reference>
<dbReference type="PANTHER" id="PTHR34562:SF7">
    <property type="entry name" value="OS04G0471300 PROTEIN"/>
    <property type="match status" value="1"/>
</dbReference>
<proteinExistence type="predicted"/>
<name>A0A0A9CYU5_ARUDO</name>
<feature type="coiled-coil region" evidence="1">
    <location>
        <begin position="71"/>
        <end position="98"/>
    </location>
</feature>
<evidence type="ECO:0000256" key="2">
    <source>
        <dbReference type="SAM" id="MobiDB-lite"/>
    </source>
</evidence>
<evidence type="ECO:0000256" key="3">
    <source>
        <dbReference type="SAM" id="Phobius"/>
    </source>
</evidence>
<accession>A0A0A9CYU5</accession>
<dbReference type="AlphaFoldDB" id="A0A0A9CYU5"/>
<feature type="transmembrane region" description="Helical" evidence="3">
    <location>
        <begin position="266"/>
        <end position="285"/>
    </location>
</feature>
<dbReference type="PANTHER" id="PTHR34562">
    <property type="entry name" value="WPP DOMAIN-INTERACTING PROTEIN 2"/>
    <property type="match status" value="1"/>
</dbReference>
<feature type="compositionally biased region" description="Basic and acidic residues" evidence="2">
    <location>
        <begin position="1"/>
        <end position="12"/>
    </location>
</feature>
<organism evidence="4">
    <name type="scientific">Arundo donax</name>
    <name type="common">Giant reed</name>
    <name type="synonym">Donax arundinaceus</name>
    <dbReference type="NCBI Taxonomy" id="35708"/>
    <lineage>
        <taxon>Eukaryota</taxon>
        <taxon>Viridiplantae</taxon>
        <taxon>Streptophyta</taxon>
        <taxon>Embryophyta</taxon>
        <taxon>Tracheophyta</taxon>
        <taxon>Spermatophyta</taxon>
        <taxon>Magnoliopsida</taxon>
        <taxon>Liliopsida</taxon>
        <taxon>Poales</taxon>
        <taxon>Poaceae</taxon>
        <taxon>PACMAD clade</taxon>
        <taxon>Arundinoideae</taxon>
        <taxon>Arundineae</taxon>
        <taxon>Arundo</taxon>
    </lineage>
</organism>
<protein>
    <submittedName>
        <fullName evidence="4">Uncharacterized protein</fullName>
    </submittedName>
</protein>
<dbReference type="EMBL" id="GBRH01218312">
    <property type="protein sequence ID" value="JAD79583.1"/>
    <property type="molecule type" value="Transcribed_RNA"/>
</dbReference>
<keyword evidence="1" id="KW-0175">Coiled coil</keyword>
<feature type="region of interest" description="Disordered" evidence="2">
    <location>
        <begin position="1"/>
        <end position="21"/>
    </location>
</feature>
<keyword evidence="3" id="KW-1133">Transmembrane helix</keyword>